<dbReference type="GO" id="GO:0019901">
    <property type="term" value="F:protein kinase binding"/>
    <property type="evidence" value="ECO:0007669"/>
    <property type="project" value="TreeGrafter"/>
</dbReference>
<organism evidence="1">
    <name type="scientific">Phallusia mammillata</name>
    <dbReference type="NCBI Taxonomy" id="59560"/>
    <lineage>
        <taxon>Eukaryota</taxon>
        <taxon>Metazoa</taxon>
        <taxon>Chordata</taxon>
        <taxon>Tunicata</taxon>
        <taxon>Ascidiacea</taxon>
        <taxon>Phlebobranchia</taxon>
        <taxon>Ascidiidae</taxon>
        <taxon>Phallusia</taxon>
    </lineage>
</organism>
<dbReference type="InterPro" id="IPR042652">
    <property type="entry name" value="CACUL1"/>
</dbReference>
<dbReference type="PANTHER" id="PTHR46636:SF1">
    <property type="entry name" value="CDK2-ASSOCIATED AND CULLIN DOMAIN-CONTAINING PROTEIN 1"/>
    <property type="match status" value="1"/>
</dbReference>
<dbReference type="PANTHER" id="PTHR46636">
    <property type="entry name" value="CDK2-ASSOCIATED AND CULLIN DOMAIN-CONTAINING PROTEIN 1"/>
    <property type="match status" value="1"/>
</dbReference>
<dbReference type="AlphaFoldDB" id="A0A6F9D8Z5"/>
<evidence type="ECO:0000313" key="1">
    <source>
        <dbReference type="EMBL" id="CAB3227407.1"/>
    </source>
</evidence>
<name>A0A6F9D8Z5_9ASCI</name>
<dbReference type="InterPro" id="IPR016159">
    <property type="entry name" value="Cullin_repeat-like_dom_sf"/>
</dbReference>
<dbReference type="GO" id="GO:0000082">
    <property type="term" value="P:G1/S transition of mitotic cell cycle"/>
    <property type="evidence" value="ECO:0007669"/>
    <property type="project" value="TreeGrafter"/>
</dbReference>
<dbReference type="EMBL" id="LR783541">
    <property type="protein sequence ID" value="CAB3227407.1"/>
    <property type="molecule type" value="mRNA"/>
</dbReference>
<protein>
    <submittedName>
        <fullName evidence="1">CDK2-associated and cullin domain-containing protein 1</fullName>
    </submittedName>
</protein>
<accession>A0A6F9D8Z5</accession>
<gene>
    <name evidence="1" type="primary">Cacul1</name>
</gene>
<dbReference type="SUPFAM" id="SSF74788">
    <property type="entry name" value="Cullin repeat-like"/>
    <property type="match status" value="1"/>
</dbReference>
<reference evidence="1" key="1">
    <citation type="submission" date="2020-04" db="EMBL/GenBank/DDBJ databases">
        <authorList>
            <person name="Neveu A P."/>
        </authorList>
    </citation>
    <scope>NUCLEOTIDE SEQUENCE</scope>
    <source>
        <tissue evidence="1">Whole embryo</tissue>
    </source>
</reference>
<proteinExistence type="evidence at transcript level"/>
<sequence length="290" mass="33064">MRIGQKAMKSVVRLTNGYQQTFKEHLHSVEKFCSDFSDLYAKDYYPKIRNTILEHLEIDTMCVIPSQETKFCFRQCIQHGYGEKLASNLVQTVSHHLTSKSQLIFDQLSSGNPGLESACHHVQQFYNNLKNFGRFIQSVSPLFVDLNSALVKPKLHTTMEEKLLDLFKVLFVEIHAPLVIECIGVVRKTPFALSPSILFDVASAIYSMKPDLRISNGDLFSFYIPNARQPLMVQDLEQEKEHIRQMQQSIKQDFAKLNSSDQKRSNGAVQLEDKECSHTMLSSLLMGLGT</sequence>